<feature type="chain" id="PRO_5004367731" description="DUF2680 domain-containing protein" evidence="1">
    <location>
        <begin position="25"/>
        <end position="113"/>
    </location>
</feature>
<dbReference type="EMBL" id="CP003273">
    <property type="protein sequence ID" value="AGL02390.1"/>
    <property type="molecule type" value="Genomic_DNA"/>
</dbReference>
<dbReference type="InterPro" id="IPR024485">
    <property type="entry name" value="DUF2680"/>
</dbReference>
<evidence type="ECO:0008006" key="4">
    <source>
        <dbReference type="Google" id="ProtNLM"/>
    </source>
</evidence>
<protein>
    <recommendedName>
        <fullName evidence="4">DUF2680 domain-containing protein</fullName>
    </recommendedName>
</protein>
<reference evidence="2 3" key="1">
    <citation type="submission" date="2012-01" db="EMBL/GenBank/DDBJ databases">
        <title>Complete sequence of Desulfotomaculum gibsoniae DSM 7213.</title>
        <authorList>
            <consortium name="US DOE Joint Genome Institute"/>
            <person name="Lucas S."/>
            <person name="Han J."/>
            <person name="Lapidus A."/>
            <person name="Cheng J.-F."/>
            <person name="Goodwin L."/>
            <person name="Pitluck S."/>
            <person name="Peters L."/>
            <person name="Ovchinnikova G."/>
            <person name="Teshima H."/>
            <person name="Detter J.C."/>
            <person name="Han C."/>
            <person name="Tapia R."/>
            <person name="Land M."/>
            <person name="Hauser L."/>
            <person name="Kyrpides N."/>
            <person name="Ivanova N."/>
            <person name="Pagani I."/>
            <person name="Parshina S."/>
            <person name="Plugge C."/>
            <person name="Muyzer G."/>
            <person name="Kuever J."/>
            <person name="Ivanova A."/>
            <person name="Nazina T."/>
            <person name="Klenk H.-P."/>
            <person name="Brambilla E."/>
            <person name="Spring S."/>
            <person name="Stams A.F."/>
            <person name="Woyke T."/>
        </authorList>
    </citation>
    <scope>NUCLEOTIDE SEQUENCE [LARGE SCALE GENOMIC DNA]</scope>
    <source>
        <strain evidence="2 3">DSM 7213</strain>
    </source>
</reference>
<dbReference type="Pfam" id="PF10925">
    <property type="entry name" value="DUF2680"/>
    <property type="match status" value="1"/>
</dbReference>
<dbReference type="Proteomes" id="UP000013520">
    <property type="component" value="Chromosome"/>
</dbReference>
<gene>
    <name evidence="2" type="ORF">Desgi_3005</name>
</gene>
<proteinExistence type="predicted"/>
<keyword evidence="3" id="KW-1185">Reference proteome</keyword>
<name>R4KP86_9FIRM</name>
<dbReference type="STRING" id="767817.Desgi_3005"/>
<accession>R4KP86</accession>
<evidence type="ECO:0000256" key="1">
    <source>
        <dbReference type="SAM" id="SignalP"/>
    </source>
</evidence>
<sequence length="113" mass="11868">MNKKIGVVVATLALAATMAVPAFADTTADAKAWFDQRFAAKEAAVDQAVESGRLTAEQGEAMRDHFDQMYEFHEQNGFTCPYGTPGQGPGFGRGAKGFGGGMGMGFGANAQQQ</sequence>
<dbReference type="KEGG" id="dgi:Desgi_3005"/>
<dbReference type="HOGENOM" id="CLU_164595_0_0_9"/>
<keyword evidence="1" id="KW-0732">Signal</keyword>
<organism evidence="2 3">
    <name type="scientific">Desulfoscipio gibsoniae DSM 7213</name>
    <dbReference type="NCBI Taxonomy" id="767817"/>
    <lineage>
        <taxon>Bacteria</taxon>
        <taxon>Bacillati</taxon>
        <taxon>Bacillota</taxon>
        <taxon>Clostridia</taxon>
        <taxon>Eubacteriales</taxon>
        <taxon>Desulfallaceae</taxon>
        <taxon>Desulfoscipio</taxon>
    </lineage>
</organism>
<evidence type="ECO:0000313" key="3">
    <source>
        <dbReference type="Proteomes" id="UP000013520"/>
    </source>
</evidence>
<dbReference type="RefSeq" id="WP_006520748.1">
    <property type="nucleotide sequence ID" value="NC_021184.1"/>
</dbReference>
<dbReference type="OrthoDB" id="1787530at2"/>
<evidence type="ECO:0000313" key="2">
    <source>
        <dbReference type="EMBL" id="AGL02390.1"/>
    </source>
</evidence>
<feature type="signal peptide" evidence="1">
    <location>
        <begin position="1"/>
        <end position="24"/>
    </location>
</feature>
<dbReference type="AlphaFoldDB" id="R4KP86"/>